<keyword evidence="3" id="KW-0614">Plasmid</keyword>
<feature type="region of interest" description="Disordered" evidence="1">
    <location>
        <begin position="1"/>
        <end position="24"/>
    </location>
</feature>
<evidence type="ECO:0000256" key="2">
    <source>
        <dbReference type="SAM" id="Phobius"/>
    </source>
</evidence>
<name>A0A3G8GW15_9BURK</name>
<protein>
    <submittedName>
        <fullName evidence="3">Uncharacterized protein</fullName>
    </submittedName>
</protein>
<dbReference type="KEGG" id="cpau:EHF44_01500"/>
<dbReference type="OrthoDB" id="9841360at2"/>
<evidence type="ECO:0000313" key="4">
    <source>
        <dbReference type="Proteomes" id="UP000270411"/>
    </source>
</evidence>
<sequence>MTQDTDTTAQPTPPSSATPSRSPDQGGVSLLTTIIVAALFSAFSSVLSWSFATGDRVQATPVVMVDGAKLVELQAKAALSKPGMTVEQAESQGKEFVQQLNNALSEYTQAGIIVVNSSVVLNRPGSVDVTAAVAQKLGIKFE</sequence>
<feature type="transmembrane region" description="Helical" evidence="2">
    <location>
        <begin position="28"/>
        <end position="49"/>
    </location>
</feature>
<dbReference type="Proteomes" id="UP000270411">
    <property type="component" value="Plasmid unnamed1"/>
</dbReference>
<organism evidence="3 4">
    <name type="scientific">Cupriavidus pauculus</name>
    <dbReference type="NCBI Taxonomy" id="82633"/>
    <lineage>
        <taxon>Bacteria</taxon>
        <taxon>Pseudomonadati</taxon>
        <taxon>Pseudomonadota</taxon>
        <taxon>Betaproteobacteria</taxon>
        <taxon>Burkholderiales</taxon>
        <taxon>Burkholderiaceae</taxon>
        <taxon>Cupriavidus</taxon>
    </lineage>
</organism>
<reference evidence="4" key="1">
    <citation type="submission" date="2018-11" db="EMBL/GenBank/DDBJ databases">
        <title>FDA dAtabase for Regulatory Grade micrObial Sequences (FDA-ARGOS): Supporting development and validation of Infectious Disease Dx tests.</title>
        <authorList>
            <person name="Goldberg B."/>
            <person name="Campos J."/>
            <person name="Tallon L."/>
            <person name="Sadzewicz L."/>
            <person name="Zhao X."/>
            <person name="Vavikolanu K."/>
            <person name="Mehta A."/>
            <person name="Aluvathingal J."/>
            <person name="Nadendla S."/>
            <person name="Geyer C."/>
            <person name="Nandy P."/>
            <person name="Yan Y."/>
            <person name="Sichtig H."/>
        </authorList>
    </citation>
    <scope>NUCLEOTIDE SEQUENCE [LARGE SCALE GENOMIC DNA]</scope>
    <source>
        <strain evidence="4">FDAARGOS_614</strain>
        <plasmid evidence="4">unnamed1</plasmid>
    </source>
</reference>
<dbReference type="EMBL" id="CP033968">
    <property type="protein sequence ID" value="AZG12169.1"/>
    <property type="molecule type" value="Genomic_DNA"/>
</dbReference>
<evidence type="ECO:0000256" key="1">
    <source>
        <dbReference type="SAM" id="MobiDB-lite"/>
    </source>
</evidence>
<keyword evidence="2" id="KW-0812">Transmembrane</keyword>
<proteinExistence type="predicted"/>
<evidence type="ECO:0000313" key="3">
    <source>
        <dbReference type="EMBL" id="AZG12169.1"/>
    </source>
</evidence>
<dbReference type="AlphaFoldDB" id="A0A3G8GW15"/>
<gene>
    <name evidence="3" type="ORF">EHF44_01500</name>
</gene>
<dbReference type="RefSeq" id="WP_124682121.1">
    <property type="nucleotide sequence ID" value="NZ_CP033968.1"/>
</dbReference>
<keyword evidence="2" id="KW-1133">Transmembrane helix</keyword>
<keyword evidence="2" id="KW-0472">Membrane</keyword>
<feature type="compositionally biased region" description="Low complexity" evidence="1">
    <location>
        <begin position="1"/>
        <end position="10"/>
    </location>
</feature>
<geneLocation type="plasmid" evidence="3">
    <name>unnamed1</name>
</geneLocation>
<accession>A0A3G8GW15</accession>